<keyword evidence="6 8" id="KW-1133">Transmembrane helix</keyword>
<evidence type="ECO:0008006" key="11">
    <source>
        <dbReference type="Google" id="ProtNLM"/>
    </source>
</evidence>
<comment type="subcellular location">
    <subcellularLocation>
        <location evidence="1">Cell membrane</location>
        <topology evidence="1">Multi-pass membrane protein</topology>
    </subcellularLocation>
</comment>
<sequence>MPEIGNSKVIQITTGTIVRAILVVAAFVLLYTIRDILLVVLTSVVIAAAIEPAIQSLIRLRIKRIPAVILTYATIVLVLLGIFYVFLPPLVTDTSSFLSTVSQYIDKVSFWNPLNSDVAGQNPQNFVENVAKGIDVSKEVTKEITDGGSALLQIGGQGGAAPGGLDGQLSKFQQSVSNISDSFIKLMSIIFGGVLSFILIAVLSFYLAVQENGVESFLRIVTPVKYEAYVVGLWRRSQQKIGYWMQGQLLLALLVGVLVYLGLMILGVKNALLFAIIAAVLEVIPVFGPIIASIPPIVAGFSQSGLTGGILVAGLFLIIQQFENHLLYPLVVRKIVGVPPIIVIIALIIGVKVAGFIGIILSVPMAAILMEFLNDYEREKIGRASRTNVIPN</sequence>
<evidence type="ECO:0000256" key="6">
    <source>
        <dbReference type="ARBA" id="ARBA00022989"/>
    </source>
</evidence>
<feature type="transmembrane region" description="Helical" evidence="8">
    <location>
        <begin position="12"/>
        <end position="30"/>
    </location>
</feature>
<dbReference type="Proteomes" id="UP000176429">
    <property type="component" value="Unassembled WGS sequence"/>
</dbReference>
<organism evidence="9 10">
    <name type="scientific">Candidatus Taylorbacteria bacterium RIFCSPLOWO2_02_FULL_46_40</name>
    <dbReference type="NCBI Taxonomy" id="1802329"/>
    <lineage>
        <taxon>Bacteria</taxon>
        <taxon>Candidatus Tayloriibacteriota</taxon>
    </lineage>
</organism>
<feature type="transmembrane region" description="Helical" evidence="8">
    <location>
        <begin position="272"/>
        <end position="292"/>
    </location>
</feature>
<reference evidence="9 10" key="1">
    <citation type="journal article" date="2016" name="Nat. Commun.">
        <title>Thousands of microbial genomes shed light on interconnected biogeochemical processes in an aquifer system.</title>
        <authorList>
            <person name="Anantharaman K."/>
            <person name="Brown C.T."/>
            <person name="Hug L.A."/>
            <person name="Sharon I."/>
            <person name="Castelle C.J."/>
            <person name="Probst A.J."/>
            <person name="Thomas B.C."/>
            <person name="Singh A."/>
            <person name="Wilkins M.J."/>
            <person name="Karaoz U."/>
            <person name="Brodie E.L."/>
            <person name="Williams K.H."/>
            <person name="Hubbard S.S."/>
            <person name="Banfield J.F."/>
        </authorList>
    </citation>
    <scope>NUCLEOTIDE SEQUENCE [LARGE SCALE GENOMIC DNA]</scope>
</reference>
<comment type="caution">
    <text evidence="9">The sequence shown here is derived from an EMBL/GenBank/DDBJ whole genome shotgun (WGS) entry which is preliminary data.</text>
</comment>
<accession>A0A1G2NXC6</accession>
<dbReference type="PANTHER" id="PTHR21716">
    <property type="entry name" value="TRANSMEMBRANE PROTEIN"/>
    <property type="match status" value="1"/>
</dbReference>
<name>A0A1G2NXC6_9BACT</name>
<gene>
    <name evidence="9" type="ORF">A3H68_00085</name>
</gene>
<protein>
    <recommendedName>
        <fullName evidence="11">AI-2E family transporter</fullName>
    </recommendedName>
</protein>
<evidence type="ECO:0000256" key="2">
    <source>
        <dbReference type="ARBA" id="ARBA00009773"/>
    </source>
</evidence>
<feature type="transmembrane region" description="Helical" evidence="8">
    <location>
        <begin position="66"/>
        <end position="87"/>
    </location>
</feature>
<dbReference type="PANTHER" id="PTHR21716:SF53">
    <property type="entry name" value="PERMEASE PERM-RELATED"/>
    <property type="match status" value="1"/>
</dbReference>
<feature type="transmembrane region" description="Helical" evidence="8">
    <location>
        <begin position="304"/>
        <end position="322"/>
    </location>
</feature>
<keyword evidence="5 8" id="KW-0812">Transmembrane</keyword>
<dbReference type="Pfam" id="PF01594">
    <property type="entry name" value="AI-2E_transport"/>
    <property type="match status" value="2"/>
</dbReference>
<feature type="transmembrane region" description="Helical" evidence="8">
    <location>
        <begin position="36"/>
        <end position="54"/>
    </location>
</feature>
<dbReference type="EMBL" id="MHSH01000057">
    <property type="protein sequence ID" value="OHA39992.1"/>
    <property type="molecule type" value="Genomic_DNA"/>
</dbReference>
<dbReference type="GO" id="GO:0055085">
    <property type="term" value="P:transmembrane transport"/>
    <property type="evidence" value="ECO:0007669"/>
    <property type="project" value="TreeGrafter"/>
</dbReference>
<evidence type="ECO:0000256" key="3">
    <source>
        <dbReference type="ARBA" id="ARBA00022448"/>
    </source>
</evidence>
<evidence type="ECO:0000256" key="1">
    <source>
        <dbReference type="ARBA" id="ARBA00004651"/>
    </source>
</evidence>
<keyword evidence="4" id="KW-1003">Cell membrane</keyword>
<comment type="similarity">
    <text evidence="2">Belongs to the autoinducer-2 exporter (AI-2E) (TC 2.A.86) family.</text>
</comment>
<keyword evidence="7 8" id="KW-0472">Membrane</keyword>
<evidence type="ECO:0000313" key="10">
    <source>
        <dbReference type="Proteomes" id="UP000176429"/>
    </source>
</evidence>
<dbReference type="InterPro" id="IPR002549">
    <property type="entry name" value="AI-2E-like"/>
</dbReference>
<keyword evidence="3" id="KW-0813">Transport</keyword>
<feature type="transmembrane region" description="Helical" evidence="8">
    <location>
        <begin position="342"/>
        <end position="370"/>
    </location>
</feature>
<proteinExistence type="inferred from homology"/>
<evidence type="ECO:0000313" key="9">
    <source>
        <dbReference type="EMBL" id="OHA39992.1"/>
    </source>
</evidence>
<feature type="transmembrane region" description="Helical" evidence="8">
    <location>
        <begin position="186"/>
        <end position="209"/>
    </location>
</feature>
<feature type="transmembrane region" description="Helical" evidence="8">
    <location>
        <begin position="243"/>
        <end position="266"/>
    </location>
</feature>
<evidence type="ECO:0000256" key="5">
    <source>
        <dbReference type="ARBA" id="ARBA00022692"/>
    </source>
</evidence>
<evidence type="ECO:0000256" key="4">
    <source>
        <dbReference type="ARBA" id="ARBA00022475"/>
    </source>
</evidence>
<dbReference type="GO" id="GO:0005886">
    <property type="term" value="C:plasma membrane"/>
    <property type="evidence" value="ECO:0007669"/>
    <property type="project" value="UniProtKB-SubCell"/>
</dbReference>
<evidence type="ECO:0000256" key="7">
    <source>
        <dbReference type="ARBA" id="ARBA00023136"/>
    </source>
</evidence>
<evidence type="ECO:0000256" key="8">
    <source>
        <dbReference type="SAM" id="Phobius"/>
    </source>
</evidence>
<dbReference type="AlphaFoldDB" id="A0A1G2NXC6"/>